<dbReference type="Proteomes" id="UP000638263">
    <property type="component" value="Unassembled WGS sequence"/>
</dbReference>
<reference evidence="3" key="1">
    <citation type="journal article" date="2014" name="Int. J. Syst. Evol. Microbiol.">
        <title>Complete genome sequence of Corynebacterium casei LMG S-19264T (=DSM 44701T), isolated from a smear-ripened cheese.</title>
        <authorList>
            <consortium name="US DOE Joint Genome Institute (JGI-PGF)"/>
            <person name="Walter F."/>
            <person name="Albersmeier A."/>
            <person name="Kalinowski J."/>
            <person name="Ruckert C."/>
        </authorList>
    </citation>
    <scope>NUCLEOTIDE SEQUENCE</scope>
    <source>
        <strain evidence="3">CGMCC 4.3508</strain>
    </source>
</reference>
<dbReference type="InterPro" id="IPR000073">
    <property type="entry name" value="AB_hydrolase_1"/>
</dbReference>
<organism evidence="3 4">
    <name type="scientific">Nocardia jinanensis</name>
    <dbReference type="NCBI Taxonomy" id="382504"/>
    <lineage>
        <taxon>Bacteria</taxon>
        <taxon>Bacillati</taxon>
        <taxon>Actinomycetota</taxon>
        <taxon>Actinomycetes</taxon>
        <taxon>Mycobacteriales</taxon>
        <taxon>Nocardiaceae</taxon>
        <taxon>Nocardia</taxon>
    </lineage>
</organism>
<dbReference type="SUPFAM" id="SSF53474">
    <property type="entry name" value="alpha/beta-Hydrolases"/>
    <property type="match status" value="1"/>
</dbReference>
<dbReference type="RefSeq" id="WP_062997921.1">
    <property type="nucleotide sequence ID" value="NZ_BMMH01000005.1"/>
</dbReference>
<dbReference type="InterPro" id="IPR029058">
    <property type="entry name" value="AB_hydrolase_fold"/>
</dbReference>
<evidence type="ECO:0000259" key="2">
    <source>
        <dbReference type="Pfam" id="PF12697"/>
    </source>
</evidence>
<gene>
    <name evidence="3" type="ORF">GCM10011588_27800</name>
</gene>
<evidence type="ECO:0000313" key="3">
    <source>
        <dbReference type="EMBL" id="GGL11838.1"/>
    </source>
</evidence>
<dbReference type="Pfam" id="PF12697">
    <property type="entry name" value="Abhydrolase_6"/>
    <property type="match status" value="1"/>
</dbReference>
<dbReference type="PANTHER" id="PTHR43798:SF33">
    <property type="entry name" value="HYDROLASE, PUTATIVE (AFU_ORTHOLOGUE AFUA_2G14860)-RELATED"/>
    <property type="match status" value="1"/>
</dbReference>
<dbReference type="EMBL" id="BMMH01000005">
    <property type="protein sequence ID" value="GGL11838.1"/>
    <property type="molecule type" value="Genomic_DNA"/>
</dbReference>
<dbReference type="AlphaFoldDB" id="A0A917RJS3"/>
<keyword evidence="4" id="KW-1185">Reference proteome</keyword>
<proteinExistence type="predicted"/>
<protein>
    <recommendedName>
        <fullName evidence="2">AB hydrolase-1 domain-containing protein</fullName>
    </recommendedName>
</protein>
<dbReference type="PANTHER" id="PTHR43798">
    <property type="entry name" value="MONOACYLGLYCEROL LIPASE"/>
    <property type="match status" value="1"/>
</dbReference>
<dbReference type="GO" id="GO:0016020">
    <property type="term" value="C:membrane"/>
    <property type="evidence" value="ECO:0007669"/>
    <property type="project" value="TreeGrafter"/>
</dbReference>
<evidence type="ECO:0000313" key="4">
    <source>
        <dbReference type="Proteomes" id="UP000638263"/>
    </source>
</evidence>
<dbReference type="Gene3D" id="3.40.50.1820">
    <property type="entry name" value="alpha/beta hydrolase"/>
    <property type="match status" value="1"/>
</dbReference>
<sequence length="278" mass="29919">MTSQSLRPGLYIHREGPADPAVQVVLVHGAMDSSQSMAGLATALPARSTIRYDRRGYGRSALSPAAAPPSLTDHIDDLEHLLGTTPTLLLGHSLGATISLAVAARRPELVRGAVAYEPPLPWEPWWPAPGIPASTAGPEEIRGAAAQFMRRLMGDARWEALDDRRKAMFAAWGPVWATELREAQSRPLFTAENLSLPVVVAFGSETDDRHRRGAATLAQRLPDARLEVVRGGTHAAHRRSPGALARLADDLLSRLPAPDARPHPDNRSRTPLAGRSGL</sequence>
<feature type="domain" description="AB hydrolase-1" evidence="2">
    <location>
        <begin position="24"/>
        <end position="246"/>
    </location>
</feature>
<comment type="caution">
    <text evidence="3">The sequence shown here is derived from an EMBL/GenBank/DDBJ whole genome shotgun (WGS) entry which is preliminary data.</text>
</comment>
<name>A0A917RJS3_9NOCA</name>
<accession>A0A917RJS3</accession>
<dbReference type="GO" id="GO:0003824">
    <property type="term" value="F:catalytic activity"/>
    <property type="evidence" value="ECO:0007669"/>
    <property type="project" value="UniProtKB-ARBA"/>
</dbReference>
<feature type="region of interest" description="Disordered" evidence="1">
    <location>
        <begin position="251"/>
        <end position="278"/>
    </location>
</feature>
<evidence type="ECO:0000256" key="1">
    <source>
        <dbReference type="SAM" id="MobiDB-lite"/>
    </source>
</evidence>
<dbReference type="InterPro" id="IPR050266">
    <property type="entry name" value="AB_hydrolase_sf"/>
</dbReference>
<reference evidence="3" key="2">
    <citation type="submission" date="2020-09" db="EMBL/GenBank/DDBJ databases">
        <authorList>
            <person name="Sun Q."/>
            <person name="Zhou Y."/>
        </authorList>
    </citation>
    <scope>NUCLEOTIDE SEQUENCE</scope>
    <source>
        <strain evidence="3">CGMCC 4.3508</strain>
    </source>
</reference>